<feature type="domain" description="HTH lysR-type" evidence="6">
    <location>
        <begin position="5"/>
        <end position="62"/>
    </location>
</feature>
<dbReference type="SUPFAM" id="SSF53850">
    <property type="entry name" value="Periplasmic binding protein-like II"/>
    <property type="match status" value="1"/>
</dbReference>
<evidence type="ECO:0000313" key="8">
    <source>
        <dbReference type="EMBL" id="MZZ10790.1"/>
    </source>
</evidence>
<dbReference type="Proteomes" id="UP000284767">
    <property type="component" value="Unassembled WGS sequence"/>
</dbReference>
<dbReference type="GO" id="GO:0006351">
    <property type="term" value="P:DNA-templated transcription"/>
    <property type="evidence" value="ECO:0007669"/>
    <property type="project" value="TreeGrafter"/>
</dbReference>
<dbReference type="EMBL" id="CP136986">
    <property type="protein sequence ID" value="WOS79286.1"/>
    <property type="molecule type" value="Genomic_DNA"/>
</dbReference>
<reference evidence="10 14" key="5">
    <citation type="submission" date="2019-01" db="EMBL/GenBank/DDBJ databases">
        <title>The Pseudomonas aeruginosa pan-genome provides new insights on its population structure, horizontal gene transfer and pathogenicity.</title>
        <authorList>
            <person name="Freschi L."/>
            <person name="Vincent A.T."/>
            <person name="Jeukens J."/>
            <person name="Emond-Rheault J.-G."/>
            <person name="Kukavica-Ibrulj I."/>
            <person name="Dupont M.-J."/>
            <person name="Charette S.J."/>
            <person name="Boyle B."/>
            <person name="Levesque R.C."/>
        </authorList>
    </citation>
    <scope>NUCLEOTIDE SEQUENCE [LARGE SCALE GENOMIC DNA]</scope>
    <source>
        <strain evidence="10 14">PA-W36</strain>
    </source>
</reference>
<reference evidence="10 14" key="4">
    <citation type="submission" date="2017-08" db="EMBL/GenBank/DDBJ databases">
        <authorList>
            <person name="Feschi L."/>
            <person name="Jeukens J."/>
            <person name="Emond-Rheault J.-G."/>
            <person name="Kukavica-Ibrulj I."/>
            <person name="Boyle B."/>
            <person name="Levesque R.C."/>
        </authorList>
    </citation>
    <scope>NUCLEOTIDE SEQUENCE [LARGE SCALE GENOMIC DNA]</scope>
    <source>
        <strain evidence="10 14">PA-W36</strain>
    </source>
</reference>
<dbReference type="Proteomes" id="UP000045039">
    <property type="component" value="Unassembled WGS sequence"/>
</dbReference>
<reference evidence="11" key="8">
    <citation type="submission" date="2023-10" db="EMBL/GenBank/DDBJ databases">
        <title>Pathogen: clinical or host-associated sample.</title>
        <authorList>
            <person name="Hergert J."/>
            <person name="Casey R."/>
            <person name="Wagner J."/>
            <person name="Young E.L."/>
            <person name="Oakeson K.F."/>
        </authorList>
    </citation>
    <scope>NUCLEOTIDE SEQUENCE</scope>
    <source>
        <strain evidence="11">2021CK-01020</strain>
    </source>
</reference>
<dbReference type="Proteomes" id="UP000194857">
    <property type="component" value="Unassembled WGS sequence"/>
</dbReference>
<dbReference type="EMBL" id="NFFZ01000021">
    <property type="protein sequence ID" value="OTI56514.1"/>
    <property type="molecule type" value="Genomic_DNA"/>
</dbReference>
<accession>A0A072ZQZ3</accession>
<dbReference type="PANTHER" id="PTHR30537:SF79">
    <property type="entry name" value="TRANSCRIPTIONAL REGULATOR-RELATED"/>
    <property type="match status" value="1"/>
</dbReference>
<dbReference type="Gene3D" id="1.10.10.10">
    <property type="entry name" value="Winged helix-like DNA-binding domain superfamily/Winged helix DNA-binding domain"/>
    <property type="match status" value="1"/>
</dbReference>
<dbReference type="Pfam" id="PF00126">
    <property type="entry name" value="HTH_1"/>
    <property type="match status" value="1"/>
</dbReference>
<accession>A0A1S1BUI4</accession>
<dbReference type="AlphaFoldDB" id="A0A072ZQZ3"/>
<sequence>MSDLPPLTALRSFEAVARLGSISQAASELHVTHSAISQQIKLLENLLGLALFVREGRGLRLSENGRFYALQVRASLGEIADATRVVRARPREGELVVTVMPSFGLNWLLPRLPRFRERHPHCRVRLVASLDVQNLRQGLADLGVRIGKGDWEGVGRERLFDDELLMVAAPDFNGGRLPRTPSEIVACPTLRSTESWALWCQRAGVAEPQHGLLINDSNLLLEAVRLGQGIALERRSLVAGALAEGRLVQLGDIRVPYPYPYWLVWPQREPPSDRHQAFADWLREEARRYQAEQPPLSE</sequence>
<dbReference type="Proteomes" id="UP000644192">
    <property type="component" value="Unassembled WGS sequence"/>
</dbReference>
<reference evidence="8" key="6">
    <citation type="submission" date="2020-01" db="EMBL/GenBank/DDBJ databases">
        <title>Bacteria Cultured from War Wounds Associated with the Conflict in Eastern Ukraine.</title>
        <authorList>
            <person name="Snesrud E."/>
            <person name="Galac M.R."/>
            <person name="Mc Gann P."/>
            <person name="Valentine K."/>
            <person name="Viacheslav K."/>
        </authorList>
    </citation>
    <scope>NUCLEOTIDE SEQUENCE</scope>
    <source>
        <strain evidence="8">VNMU148</strain>
    </source>
</reference>
<gene>
    <name evidence="7" type="primary">gcvA_10</name>
    <name evidence="9" type="ORF">CAZ10_29215</name>
    <name evidence="8" type="ORF">GUL26_00880</name>
    <name evidence="10" type="ORF">IPC1295_13855</name>
    <name evidence="11" type="ORF">L4V69_09120</name>
    <name evidence="7" type="ORF">PAERUG_P19_London_7_VIM_2_05_10_06489</name>
</gene>
<dbReference type="PROSITE" id="PS50931">
    <property type="entry name" value="HTH_LYSR"/>
    <property type="match status" value="1"/>
</dbReference>
<evidence type="ECO:0000313" key="10">
    <source>
        <dbReference type="EMBL" id="RPM16232.1"/>
    </source>
</evidence>
<dbReference type="GO" id="GO:0009891">
    <property type="term" value="P:positive regulation of biosynthetic process"/>
    <property type="evidence" value="ECO:0007669"/>
    <property type="project" value="UniProtKB-ARBA"/>
</dbReference>
<evidence type="ECO:0000256" key="2">
    <source>
        <dbReference type="ARBA" id="ARBA00023015"/>
    </source>
</evidence>
<dbReference type="Gene3D" id="3.40.190.10">
    <property type="entry name" value="Periplasmic binding protein-like II"/>
    <property type="match status" value="2"/>
</dbReference>
<dbReference type="SUPFAM" id="SSF46785">
    <property type="entry name" value="Winged helix' DNA-binding domain"/>
    <property type="match status" value="1"/>
</dbReference>
<evidence type="ECO:0000313" key="13">
    <source>
        <dbReference type="Proteomes" id="UP000194857"/>
    </source>
</evidence>
<reference evidence="7" key="2">
    <citation type="submission" date="2015-06" db="EMBL/GenBank/DDBJ databases">
        <authorList>
            <person name="Radhakrishnan R."/>
            <person name="Underwood A."/>
            <person name="Al-Shahib A."/>
        </authorList>
    </citation>
    <scope>NUCLEOTIDE SEQUENCE</scope>
    <source>
        <strain evidence="7">P19_London_7_VIM_2_05_10</strain>
    </source>
</reference>
<dbReference type="InterPro" id="IPR036388">
    <property type="entry name" value="WH-like_DNA-bd_sf"/>
</dbReference>
<keyword evidence="5" id="KW-0804">Transcription</keyword>
<keyword evidence="2" id="KW-0805">Transcription regulation</keyword>
<comment type="similarity">
    <text evidence="1">Belongs to the LysR transcriptional regulatory family.</text>
</comment>
<keyword evidence="3" id="KW-0238">DNA-binding</keyword>
<evidence type="ECO:0000313" key="12">
    <source>
        <dbReference type="Proteomes" id="UP000045039"/>
    </source>
</evidence>
<dbReference type="EMBL" id="CVVU01000267">
    <property type="protein sequence ID" value="CRQ04356.1"/>
    <property type="molecule type" value="Genomic_DNA"/>
</dbReference>
<dbReference type="PRINTS" id="PR00039">
    <property type="entry name" value="HTHLYSR"/>
</dbReference>
<dbReference type="OMA" id="DITAWRG"/>
<evidence type="ECO:0000313" key="7">
    <source>
        <dbReference type="EMBL" id="CRQ04356.1"/>
    </source>
</evidence>
<dbReference type="EMBL" id="WXZT01000001">
    <property type="protein sequence ID" value="MZZ10790.1"/>
    <property type="molecule type" value="Genomic_DNA"/>
</dbReference>
<evidence type="ECO:0000256" key="5">
    <source>
        <dbReference type="ARBA" id="ARBA00023163"/>
    </source>
</evidence>
<dbReference type="InterPro" id="IPR058163">
    <property type="entry name" value="LysR-type_TF_proteobact-type"/>
</dbReference>
<evidence type="ECO:0000259" key="6">
    <source>
        <dbReference type="PROSITE" id="PS50931"/>
    </source>
</evidence>
<evidence type="ECO:0000313" key="14">
    <source>
        <dbReference type="Proteomes" id="UP000284767"/>
    </source>
</evidence>
<evidence type="ECO:0000313" key="11">
    <source>
        <dbReference type="EMBL" id="WOS79286.1"/>
    </source>
</evidence>
<dbReference type="Proteomes" id="UP001297540">
    <property type="component" value="Chromosome"/>
</dbReference>
<reference evidence="11" key="7">
    <citation type="submission" date="2023-06" db="EMBL/GenBank/DDBJ databases">
        <authorList>
            <consortium name="Clinical and Environmental Microbiology Branch: Whole genome sequencing antimicrobial resistance pathogens in the healthcare setting"/>
        </authorList>
    </citation>
    <scope>NUCLEOTIDE SEQUENCE</scope>
    <source>
        <strain evidence="11">2021CK-01020</strain>
    </source>
</reference>
<dbReference type="InterPro" id="IPR000847">
    <property type="entry name" value="LysR_HTH_N"/>
</dbReference>
<dbReference type="GO" id="GO:0043565">
    <property type="term" value="F:sequence-specific DNA binding"/>
    <property type="evidence" value="ECO:0007669"/>
    <property type="project" value="TreeGrafter"/>
</dbReference>
<dbReference type="InterPro" id="IPR036390">
    <property type="entry name" value="WH_DNA-bd_sf"/>
</dbReference>
<dbReference type="Pfam" id="PF03466">
    <property type="entry name" value="LysR_substrate"/>
    <property type="match status" value="1"/>
</dbReference>
<evidence type="ECO:0000256" key="1">
    <source>
        <dbReference type="ARBA" id="ARBA00009437"/>
    </source>
</evidence>
<dbReference type="RefSeq" id="WP_003100573.1">
    <property type="nucleotide sequence ID" value="NZ_AP014622.1"/>
</dbReference>
<reference evidence="9 13" key="3">
    <citation type="submission" date="2017-05" db="EMBL/GenBank/DDBJ databases">
        <authorList>
            <person name="Song R."/>
            <person name="Chenine A.L."/>
            <person name="Ruprecht R.M."/>
        </authorList>
    </citation>
    <scope>NUCLEOTIDE SEQUENCE [LARGE SCALE GENOMIC DNA]</scope>
    <source>
        <strain evidence="9 13">S567_C10_BS</strain>
    </source>
</reference>
<evidence type="ECO:0000313" key="9">
    <source>
        <dbReference type="EMBL" id="OTI56514.1"/>
    </source>
</evidence>
<dbReference type="InterPro" id="IPR005119">
    <property type="entry name" value="LysR_subst-bd"/>
</dbReference>
<keyword evidence="4" id="KW-0010">Activator</keyword>
<proteinExistence type="inferred from homology"/>
<dbReference type="FunFam" id="1.10.10.10:FF:000038">
    <property type="entry name" value="Glycine cleavage system transcriptional activator"/>
    <property type="match status" value="1"/>
</dbReference>
<dbReference type="PANTHER" id="PTHR30537">
    <property type="entry name" value="HTH-TYPE TRANSCRIPTIONAL REGULATOR"/>
    <property type="match status" value="1"/>
</dbReference>
<dbReference type="EMBL" id="NSNE01000007">
    <property type="protein sequence ID" value="RPM16232.1"/>
    <property type="molecule type" value="Genomic_DNA"/>
</dbReference>
<dbReference type="GO" id="GO:0003700">
    <property type="term" value="F:DNA-binding transcription factor activity"/>
    <property type="evidence" value="ECO:0007669"/>
    <property type="project" value="InterPro"/>
</dbReference>
<protein>
    <submittedName>
        <fullName evidence="7">Glycine cleavage system transcriptional activator</fullName>
    </submittedName>
    <submittedName>
        <fullName evidence="8 9">Transcriptional regulator</fullName>
    </submittedName>
    <submittedName>
        <fullName evidence="11">LysR substrate-binding domain-containing protein</fullName>
    </submittedName>
</protein>
<evidence type="ECO:0000256" key="4">
    <source>
        <dbReference type="ARBA" id="ARBA00023159"/>
    </source>
</evidence>
<dbReference type="CDD" id="cd08432">
    <property type="entry name" value="PBP2_GcdR_TrpI_HvrB_AmpR_like"/>
    <property type="match status" value="1"/>
</dbReference>
<reference evidence="12" key="1">
    <citation type="submission" date="2015-06" db="EMBL/GenBank/DDBJ databases">
        <authorList>
            <person name="Radhakrishnan Rajesh"/>
            <person name="Underwood Anthony"/>
            <person name="Al-Shahib Ali"/>
        </authorList>
    </citation>
    <scope>NUCLEOTIDE SEQUENCE [LARGE SCALE GENOMIC DNA]</scope>
    <source>
        <strain evidence="12">P19_London_7_VIM_2_05_10</strain>
    </source>
</reference>
<organism evidence="9 13">
    <name type="scientific">Pseudomonas aeruginosa</name>
    <dbReference type="NCBI Taxonomy" id="287"/>
    <lineage>
        <taxon>Bacteria</taxon>
        <taxon>Pseudomonadati</taxon>
        <taxon>Pseudomonadota</taxon>
        <taxon>Gammaproteobacteria</taxon>
        <taxon>Pseudomonadales</taxon>
        <taxon>Pseudomonadaceae</taxon>
        <taxon>Pseudomonas</taxon>
    </lineage>
</organism>
<dbReference type="KEGG" id="paeb:NCGM1900_1129"/>
<name>A0A072ZQZ3_PSEAI</name>
<evidence type="ECO:0000256" key="3">
    <source>
        <dbReference type="ARBA" id="ARBA00023125"/>
    </source>
</evidence>